<evidence type="ECO:0000313" key="1">
    <source>
        <dbReference type="EMBL" id="PYC76781.1"/>
    </source>
</evidence>
<dbReference type="Proteomes" id="UP000248039">
    <property type="component" value="Unassembled WGS sequence"/>
</dbReference>
<dbReference type="EMBL" id="PYBW01000081">
    <property type="protein sequence ID" value="PYC76781.1"/>
    <property type="molecule type" value="Genomic_DNA"/>
</dbReference>
<gene>
    <name evidence="1" type="ORF">C7C46_21605</name>
</gene>
<protein>
    <recommendedName>
        <fullName evidence="3">GYD domain-containing protein</fullName>
    </recommendedName>
</protein>
<reference evidence="1 2" key="1">
    <citation type="submission" date="2018-03" db="EMBL/GenBank/DDBJ databases">
        <title>Bioinformatic expansion and discovery of thiopeptide antibiotics.</title>
        <authorList>
            <person name="Schwalen C.J."/>
            <person name="Hudson G.A."/>
            <person name="Mitchell D.A."/>
        </authorList>
    </citation>
    <scope>NUCLEOTIDE SEQUENCE [LARGE SCALE GENOMIC DNA]</scope>
    <source>
        <strain evidence="1 2">ATCC 21389</strain>
    </source>
</reference>
<dbReference type="RefSeq" id="WP_110671536.1">
    <property type="nucleotide sequence ID" value="NZ_PYBW01000081.1"/>
</dbReference>
<keyword evidence="2" id="KW-1185">Reference proteome</keyword>
<dbReference type="OrthoDB" id="120749at2"/>
<proteinExistence type="predicted"/>
<dbReference type="AlphaFoldDB" id="A0A2V4NLS0"/>
<organism evidence="1 2">
    <name type="scientific">Streptomyces tateyamensis</name>
    <dbReference type="NCBI Taxonomy" id="565073"/>
    <lineage>
        <taxon>Bacteria</taxon>
        <taxon>Bacillati</taxon>
        <taxon>Actinomycetota</taxon>
        <taxon>Actinomycetes</taxon>
        <taxon>Kitasatosporales</taxon>
        <taxon>Streptomycetaceae</taxon>
        <taxon>Streptomyces</taxon>
    </lineage>
</organism>
<name>A0A2V4NLS0_9ACTN</name>
<evidence type="ECO:0000313" key="2">
    <source>
        <dbReference type="Proteomes" id="UP000248039"/>
    </source>
</evidence>
<sequence length="98" mass="10730">MRTLLQVELDTEASNKLISNGELQQTMGELMGTLKPEAAYFYAMNGHRAMTLVVDLPDESSIVTACEPFWLTLQARVTAVPCMNADDLTSGLGRLPRA</sequence>
<accession>A0A2V4NLS0</accession>
<evidence type="ECO:0008006" key="3">
    <source>
        <dbReference type="Google" id="ProtNLM"/>
    </source>
</evidence>
<comment type="caution">
    <text evidence="1">The sequence shown here is derived from an EMBL/GenBank/DDBJ whole genome shotgun (WGS) entry which is preliminary data.</text>
</comment>